<dbReference type="RefSeq" id="WP_002571606.1">
    <property type="nucleotide sequence ID" value="NZ_BQNJ01000002.1"/>
</dbReference>
<evidence type="ECO:0000313" key="4">
    <source>
        <dbReference type="Proteomes" id="UP000261257"/>
    </source>
</evidence>
<protein>
    <submittedName>
        <fullName evidence="3">Uncharacterized protein</fullName>
    </submittedName>
</protein>
<evidence type="ECO:0000313" key="3">
    <source>
        <dbReference type="EMBL" id="RGL96523.1"/>
    </source>
</evidence>
<dbReference type="Proteomes" id="UP000261257">
    <property type="component" value="Unassembled WGS sequence"/>
</dbReference>
<feature type="chain" id="PRO_5042362800" evidence="1">
    <location>
        <begin position="29"/>
        <end position="88"/>
    </location>
</feature>
<name>A0A3E4TWW1_9FIRM</name>
<evidence type="ECO:0000313" key="2">
    <source>
        <dbReference type="EMBL" id="GKH04461.1"/>
    </source>
</evidence>
<dbReference type="AlphaFoldDB" id="A0A3E4TWW1"/>
<dbReference type="EMBL" id="BQNJ01000002">
    <property type="protein sequence ID" value="GKH04461.1"/>
    <property type="molecule type" value="Genomic_DNA"/>
</dbReference>
<comment type="caution">
    <text evidence="3">The sequence shown here is derived from an EMBL/GenBank/DDBJ whole genome shotgun (WGS) entry which is preliminary data.</text>
</comment>
<evidence type="ECO:0000256" key="1">
    <source>
        <dbReference type="SAM" id="SignalP"/>
    </source>
</evidence>
<dbReference type="EMBL" id="QSSQ01000040">
    <property type="protein sequence ID" value="RGL96523.1"/>
    <property type="molecule type" value="Genomic_DNA"/>
</dbReference>
<dbReference type="Proteomes" id="UP001055091">
    <property type="component" value="Unassembled WGS sequence"/>
</dbReference>
<reference evidence="2" key="2">
    <citation type="submission" date="2022-01" db="EMBL/GenBank/DDBJ databases">
        <title>Novel bile acid biosynthetic pathways are enriched in the microbiome of centenarians.</title>
        <authorList>
            <person name="Sato Y."/>
            <person name="Atarashi K."/>
            <person name="Plichta R.D."/>
            <person name="Arai Y."/>
            <person name="Sasajima S."/>
            <person name="Kearney M.S."/>
            <person name="Suda W."/>
            <person name="Takeshita K."/>
            <person name="Sasaki T."/>
            <person name="Okamoto S."/>
            <person name="Skelly N.A."/>
            <person name="Okamura Y."/>
            <person name="Vlamakis H."/>
            <person name="Li Y."/>
            <person name="Tanoue T."/>
            <person name="Takei H."/>
            <person name="Nittono H."/>
            <person name="Narushima S."/>
            <person name="Irie J."/>
            <person name="Itoh H."/>
            <person name="Moriya K."/>
            <person name="Sugiura Y."/>
            <person name="Suematsu M."/>
            <person name="Moritoki N."/>
            <person name="Shibata S."/>
            <person name="Littman R.D."/>
            <person name="Fischbach A.M."/>
            <person name="Uwamino Y."/>
            <person name="Inoue T."/>
            <person name="Honda A."/>
            <person name="Hattori M."/>
            <person name="Murai T."/>
            <person name="Xavier J.R."/>
            <person name="Hirose N."/>
            <person name="Honda K."/>
        </authorList>
    </citation>
    <scope>NUCLEOTIDE SEQUENCE</scope>
    <source>
        <strain evidence="2">CE91-St55</strain>
    </source>
</reference>
<organism evidence="3 4">
    <name type="scientific">Hungatella hathewayi</name>
    <dbReference type="NCBI Taxonomy" id="154046"/>
    <lineage>
        <taxon>Bacteria</taxon>
        <taxon>Bacillati</taxon>
        <taxon>Bacillota</taxon>
        <taxon>Clostridia</taxon>
        <taxon>Lachnospirales</taxon>
        <taxon>Lachnospiraceae</taxon>
        <taxon>Hungatella</taxon>
    </lineage>
</organism>
<proteinExistence type="predicted"/>
<accession>A0A3E4TWW1</accession>
<reference evidence="3 4" key="1">
    <citation type="submission" date="2018-08" db="EMBL/GenBank/DDBJ databases">
        <title>A genome reference for cultivated species of the human gut microbiota.</title>
        <authorList>
            <person name="Zou Y."/>
            <person name="Xue W."/>
            <person name="Luo G."/>
        </authorList>
    </citation>
    <scope>NUCLEOTIDE SEQUENCE [LARGE SCALE GENOMIC DNA]</scope>
    <source>
        <strain evidence="3 4">TF05-11AC</strain>
    </source>
</reference>
<sequence>MKTKSKRIILSLTTLVLNLSVFTTISSAQVTTSQPLSINENFVENKTQDSTITFAQIIGWRYKSENGKVYRRQYNYSRKKWIGEWELC</sequence>
<gene>
    <name evidence="2" type="ORF">CE91St55_64420</name>
    <name evidence="3" type="ORF">DXC39_26320</name>
</gene>
<feature type="signal peptide" evidence="1">
    <location>
        <begin position="1"/>
        <end position="28"/>
    </location>
</feature>
<keyword evidence="1" id="KW-0732">Signal</keyword>